<dbReference type="AlphaFoldDB" id="A0A444TWY3"/>
<keyword evidence="2" id="KW-1185">Reference proteome</keyword>
<evidence type="ECO:0000313" key="1">
    <source>
        <dbReference type="EMBL" id="RXM27456.1"/>
    </source>
</evidence>
<dbReference type="EMBL" id="SCEB01215828">
    <property type="protein sequence ID" value="RXM27456.1"/>
    <property type="molecule type" value="Genomic_DNA"/>
</dbReference>
<protein>
    <submittedName>
        <fullName evidence="1">Uncharacterized protein</fullName>
    </submittedName>
</protein>
<evidence type="ECO:0000313" key="2">
    <source>
        <dbReference type="Proteomes" id="UP000289886"/>
    </source>
</evidence>
<dbReference type="Proteomes" id="UP000289886">
    <property type="component" value="Unassembled WGS sequence"/>
</dbReference>
<gene>
    <name evidence="1" type="ORF">EOD39_10791</name>
</gene>
<proteinExistence type="predicted"/>
<sequence length="157" mass="17965">MCKPIIDLMDTFESQRPCTLFAFEKMEELLFFFETHIQFLEENTQRFLRAEDVNNVTTDQSGKLVHLFRSAVDNAAEKLKKYISDTESGQPAIKFLKCVQIFNPRRVPVMSHVKEDYASIPGFSDIPQEEFALYTGKVALDAIQRAEQSGGIDIAMF</sequence>
<reference evidence="1 2" key="1">
    <citation type="submission" date="2019-01" db="EMBL/GenBank/DDBJ databases">
        <title>Draft Genome and Complete Hox-Cluster Characterization of the Sterlet Sturgeon (Acipenser ruthenus).</title>
        <authorList>
            <person name="Wei Q."/>
        </authorList>
    </citation>
    <scope>NUCLEOTIDE SEQUENCE [LARGE SCALE GENOMIC DNA]</scope>
    <source>
        <strain evidence="1">WHYD16114868_AA</strain>
        <tissue evidence="1">Blood</tissue>
    </source>
</reference>
<comment type="caution">
    <text evidence="1">The sequence shown here is derived from an EMBL/GenBank/DDBJ whole genome shotgun (WGS) entry which is preliminary data.</text>
</comment>
<name>A0A444TWY3_ACIRT</name>
<organism evidence="1 2">
    <name type="scientific">Acipenser ruthenus</name>
    <name type="common">Sterlet sturgeon</name>
    <dbReference type="NCBI Taxonomy" id="7906"/>
    <lineage>
        <taxon>Eukaryota</taxon>
        <taxon>Metazoa</taxon>
        <taxon>Chordata</taxon>
        <taxon>Craniata</taxon>
        <taxon>Vertebrata</taxon>
        <taxon>Euteleostomi</taxon>
        <taxon>Actinopterygii</taxon>
        <taxon>Chondrostei</taxon>
        <taxon>Acipenseriformes</taxon>
        <taxon>Acipenseridae</taxon>
        <taxon>Acipenser</taxon>
    </lineage>
</organism>
<accession>A0A444TWY3</accession>